<dbReference type="GO" id="GO:0016020">
    <property type="term" value="C:membrane"/>
    <property type="evidence" value="ECO:0007669"/>
    <property type="project" value="UniProtKB-SubCell"/>
</dbReference>
<dbReference type="PROSITE" id="PS50850">
    <property type="entry name" value="MFS"/>
    <property type="match status" value="1"/>
</dbReference>
<dbReference type="InterPro" id="IPR036259">
    <property type="entry name" value="MFS_trans_sf"/>
</dbReference>
<dbReference type="Gene3D" id="1.20.1250.20">
    <property type="entry name" value="MFS general substrate transporter like domains"/>
    <property type="match status" value="1"/>
</dbReference>
<feature type="transmembrane region" description="Helical" evidence="8">
    <location>
        <begin position="579"/>
        <end position="599"/>
    </location>
</feature>
<evidence type="ECO:0000256" key="6">
    <source>
        <dbReference type="ARBA" id="ARBA00023136"/>
    </source>
</evidence>
<comment type="similarity">
    <text evidence="2">Belongs to the major facilitator superfamily.</text>
</comment>
<feature type="compositionally biased region" description="Basic and acidic residues" evidence="7">
    <location>
        <begin position="17"/>
        <end position="28"/>
    </location>
</feature>
<evidence type="ECO:0000256" key="3">
    <source>
        <dbReference type="ARBA" id="ARBA00022448"/>
    </source>
</evidence>
<feature type="transmembrane region" description="Helical" evidence="8">
    <location>
        <begin position="258"/>
        <end position="281"/>
    </location>
</feature>
<keyword evidence="6 8" id="KW-0472">Membrane</keyword>
<evidence type="ECO:0000259" key="9">
    <source>
        <dbReference type="PROSITE" id="PS50850"/>
    </source>
</evidence>
<evidence type="ECO:0000256" key="7">
    <source>
        <dbReference type="SAM" id="MobiDB-lite"/>
    </source>
</evidence>
<organism evidence="10">
    <name type="scientific">Lygus hesperus</name>
    <name type="common">Western plant bug</name>
    <dbReference type="NCBI Taxonomy" id="30085"/>
    <lineage>
        <taxon>Eukaryota</taxon>
        <taxon>Metazoa</taxon>
        <taxon>Ecdysozoa</taxon>
        <taxon>Arthropoda</taxon>
        <taxon>Hexapoda</taxon>
        <taxon>Insecta</taxon>
        <taxon>Pterygota</taxon>
        <taxon>Neoptera</taxon>
        <taxon>Paraneoptera</taxon>
        <taxon>Hemiptera</taxon>
        <taxon>Heteroptera</taxon>
        <taxon>Panheteroptera</taxon>
        <taxon>Cimicomorpha</taxon>
        <taxon>Miridae</taxon>
        <taxon>Mirini</taxon>
        <taxon>Lygus</taxon>
    </lineage>
</organism>
<comment type="subcellular location">
    <subcellularLocation>
        <location evidence="1">Membrane</location>
        <topology evidence="1">Multi-pass membrane protein</topology>
    </subcellularLocation>
</comment>
<evidence type="ECO:0000256" key="2">
    <source>
        <dbReference type="ARBA" id="ARBA00008335"/>
    </source>
</evidence>
<feature type="transmembrane region" description="Helical" evidence="8">
    <location>
        <begin position="132"/>
        <end position="155"/>
    </location>
</feature>
<reference evidence="10" key="1">
    <citation type="journal article" date="2014" name="PLoS ONE">
        <title>Transcriptome-Based Identification of ABC Transporters in the Western Tarnished Plant Bug Lygus hesperus.</title>
        <authorList>
            <person name="Hull J.J."/>
            <person name="Chaney K."/>
            <person name="Geib S.M."/>
            <person name="Fabrick J.A."/>
            <person name="Brent C.S."/>
            <person name="Walsh D."/>
            <person name="Lavine L.C."/>
        </authorList>
    </citation>
    <scope>NUCLEOTIDE SEQUENCE</scope>
</reference>
<feature type="transmembrane region" description="Helical" evidence="8">
    <location>
        <begin position="394"/>
        <end position="415"/>
    </location>
</feature>
<evidence type="ECO:0000313" key="10">
    <source>
        <dbReference type="EMBL" id="JAG13289.1"/>
    </source>
</evidence>
<keyword evidence="3" id="KW-0813">Transport</keyword>
<feature type="region of interest" description="Disordered" evidence="7">
    <location>
        <begin position="1"/>
        <end position="63"/>
    </location>
</feature>
<feature type="compositionally biased region" description="Polar residues" evidence="7">
    <location>
        <begin position="33"/>
        <end position="45"/>
    </location>
</feature>
<feature type="transmembrane region" description="Helical" evidence="8">
    <location>
        <begin position="551"/>
        <end position="573"/>
    </location>
</feature>
<feature type="transmembrane region" description="Helical" evidence="8">
    <location>
        <begin position="223"/>
        <end position="246"/>
    </location>
</feature>
<dbReference type="PANTHER" id="PTHR23511">
    <property type="entry name" value="SYNAPTIC VESICLE GLYCOPROTEIN 2"/>
    <property type="match status" value="1"/>
</dbReference>
<gene>
    <name evidence="10" type="primary">SV2A</name>
    <name evidence="10" type="ORF">CM83_44199</name>
</gene>
<feature type="transmembrane region" description="Helical" evidence="8">
    <location>
        <begin position="463"/>
        <end position="485"/>
    </location>
</feature>
<feature type="transmembrane region" description="Helical" evidence="8">
    <location>
        <begin position="175"/>
        <end position="192"/>
    </location>
</feature>
<dbReference type="Pfam" id="PF00083">
    <property type="entry name" value="Sugar_tr"/>
    <property type="match status" value="1"/>
</dbReference>
<keyword evidence="4 8" id="KW-0812">Transmembrane</keyword>
<dbReference type="GO" id="GO:0022857">
    <property type="term" value="F:transmembrane transporter activity"/>
    <property type="evidence" value="ECO:0007669"/>
    <property type="project" value="InterPro"/>
</dbReference>
<name>A0A0A9WZX1_LYGHE</name>
<dbReference type="PANTHER" id="PTHR23511:SF38">
    <property type="entry name" value="SYNAPTIC VESICLE 2-RELATED PROTEIN-LIKE PROTEIN"/>
    <property type="match status" value="1"/>
</dbReference>
<evidence type="ECO:0000256" key="5">
    <source>
        <dbReference type="ARBA" id="ARBA00022989"/>
    </source>
</evidence>
<dbReference type="AlphaFoldDB" id="A0A0A9WZX1"/>
<feature type="domain" description="Major facilitator superfamily (MFS) profile" evidence="9">
    <location>
        <begin position="134"/>
        <end position="603"/>
    </location>
</feature>
<evidence type="ECO:0000256" key="8">
    <source>
        <dbReference type="SAM" id="Phobius"/>
    </source>
</evidence>
<feature type="transmembrane region" description="Helical" evidence="8">
    <location>
        <begin position="517"/>
        <end position="539"/>
    </location>
</feature>
<sequence>MRTRYRLSPNDLPDGTYDPRSDQTDEWRGPPSCNGTNSSPQTVSRSPAELDHPGGGNDPLQSAVRPIRGFRRESGRSDFHHLSTDDLPLKIPVNSMEPVYTSHLSNYPTKKEIHGVNLEDALNIVGLGRHQWLFAAIGGLAFLAAGVQSGISAFILPSMKCDMALTSSQMGLLNALFLLGGIGSGVVWGAVVDSIGRKPVLLIGLFLDSVVTVLSAISPNFYVFLVFRFFSGFIIGGPASVCMVHVGELIPQKYRAQVLCYTGLTWSASWVVTAGLAWIIMPLDSWIIKGIEISSWRYLILVVAFIDLIAAIAYSTVYESPKFYHSQGNVDMALKVLSNVYAQNKGVSADDFPVKSLAPLENSQEKLVDCANKSVWRPLVATLKQFKTLLHGKALSATGLACFLWFSNMFGYYGLGLWMPELASRYKTFEASNGTARISVCELSSFQVSGHRPVSCKNIDPSVFTNTLVSGVSLVSGNLMAALLMSRLPRRFMPVFFMFGAAVCVLGLFIVRSSTEYLIATSLFQLSIGTANLVHNALVVDIFPPEVCGRAICMAIMMGRVGAMISNLALGSLLDISCAVPLIMSATFIAAGGFASFFIPRPYEEPSIKSLPVSPRSTA</sequence>
<dbReference type="SUPFAM" id="SSF103473">
    <property type="entry name" value="MFS general substrate transporter"/>
    <property type="match status" value="1"/>
</dbReference>
<protein>
    <submittedName>
        <fullName evidence="10">Synaptic vesicle glycoprotein 2A</fullName>
    </submittedName>
</protein>
<dbReference type="InterPro" id="IPR020846">
    <property type="entry name" value="MFS_dom"/>
</dbReference>
<reference evidence="10" key="2">
    <citation type="submission" date="2014-07" db="EMBL/GenBank/DDBJ databases">
        <authorList>
            <person name="Hull J."/>
        </authorList>
    </citation>
    <scope>NUCLEOTIDE SEQUENCE</scope>
</reference>
<feature type="transmembrane region" description="Helical" evidence="8">
    <location>
        <begin position="199"/>
        <end position="217"/>
    </location>
</feature>
<dbReference type="InterPro" id="IPR005828">
    <property type="entry name" value="MFS_sugar_transport-like"/>
</dbReference>
<feature type="transmembrane region" description="Helical" evidence="8">
    <location>
        <begin position="492"/>
        <end position="511"/>
    </location>
</feature>
<feature type="transmembrane region" description="Helical" evidence="8">
    <location>
        <begin position="296"/>
        <end position="317"/>
    </location>
</feature>
<evidence type="ECO:0000256" key="4">
    <source>
        <dbReference type="ARBA" id="ARBA00022692"/>
    </source>
</evidence>
<keyword evidence="5 8" id="KW-1133">Transmembrane helix</keyword>
<proteinExistence type="inferred from homology"/>
<accession>A0A0A9WZX1</accession>
<evidence type="ECO:0000256" key="1">
    <source>
        <dbReference type="ARBA" id="ARBA00004141"/>
    </source>
</evidence>
<dbReference type="EMBL" id="GBHO01030315">
    <property type="protein sequence ID" value="JAG13289.1"/>
    <property type="molecule type" value="Transcribed_RNA"/>
</dbReference>